<dbReference type="GO" id="GO:0015628">
    <property type="term" value="P:protein secretion by the type II secretion system"/>
    <property type="evidence" value="ECO:0007669"/>
    <property type="project" value="InterPro"/>
</dbReference>
<dbReference type="GO" id="GO:0009279">
    <property type="term" value="C:cell outer membrane"/>
    <property type="evidence" value="ECO:0007669"/>
    <property type="project" value="UniProtKB-SubCell"/>
</dbReference>
<evidence type="ECO:0000256" key="5">
    <source>
        <dbReference type="ARBA" id="ARBA00022692"/>
    </source>
</evidence>
<feature type="region of interest" description="Disordered" evidence="11">
    <location>
        <begin position="358"/>
        <end position="383"/>
    </location>
</feature>
<dbReference type="GO" id="GO:0015627">
    <property type="term" value="C:type II protein secretion system complex"/>
    <property type="evidence" value="ECO:0007669"/>
    <property type="project" value="InterPro"/>
</dbReference>
<dbReference type="NCBIfam" id="TIGR02517">
    <property type="entry name" value="type_II_gspD"/>
    <property type="match status" value="1"/>
</dbReference>
<evidence type="ECO:0000256" key="12">
    <source>
        <dbReference type="SAM" id="SignalP"/>
    </source>
</evidence>
<proteinExistence type="inferred from homology"/>
<dbReference type="Pfam" id="PF21305">
    <property type="entry name" value="type_II_gspD_N0"/>
    <property type="match status" value="1"/>
</dbReference>
<keyword evidence="5" id="KW-0812">Transmembrane</keyword>
<feature type="region of interest" description="Disordered" evidence="11">
    <location>
        <begin position="672"/>
        <end position="692"/>
    </location>
</feature>
<dbReference type="EMBL" id="CP102480">
    <property type="protein sequence ID" value="UUX48628.1"/>
    <property type="molecule type" value="Genomic_DNA"/>
</dbReference>
<dbReference type="InterPro" id="IPR038591">
    <property type="entry name" value="NolW-like_sf"/>
</dbReference>
<keyword evidence="9" id="KW-0998">Cell outer membrane</keyword>
<comment type="subcellular location">
    <subcellularLocation>
        <location evidence="1 10">Cell outer membrane</location>
    </subcellularLocation>
</comment>
<feature type="domain" description="NolW-like" evidence="14">
    <location>
        <begin position="257"/>
        <end position="321"/>
    </location>
</feature>
<feature type="region of interest" description="Disordered" evidence="11">
    <location>
        <begin position="39"/>
        <end position="87"/>
    </location>
</feature>
<gene>
    <name evidence="16" type="primary">gspD</name>
    <name evidence="16" type="ORF">NUH88_14560</name>
</gene>
<evidence type="ECO:0000256" key="2">
    <source>
        <dbReference type="ARBA" id="ARBA00006980"/>
    </source>
</evidence>
<evidence type="ECO:0000256" key="9">
    <source>
        <dbReference type="ARBA" id="ARBA00023237"/>
    </source>
</evidence>
<keyword evidence="7" id="KW-0653">Protein transport</keyword>
<organism evidence="16 17">
    <name type="scientific">Nisaea acidiphila</name>
    <dbReference type="NCBI Taxonomy" id="1862145"/>
    <lineage>
        <taxon>Bacteria</taxon>
        <taxon>Pseudomonadati</taxon>
        <taxon>Pseudomonadota</taxon>
        <taxon>Alphaproteobacteria</taxon>
        <taxon>Rhodospirillales</taxon>
        <taxon>Thalassobaculaceae</taxon>
        <taxon>Nisaea</taxon>
    </lineage>
</organism>
<dbReference type="InterPro" id="IPR001775">
    <property type="entry name" value="GspD/PilQ"/>
</dbReference>
<dbReference type="InterPro" id="IPR013356">
    <property type="entry name" value="T2SS_GspD"/>
</dbReference>
<feature type="compositionally biased region" description="Polar residues" evidence="11">
    <location>
        <begin position="681"/>
        <end position="692"/>
    </location>
</feature>
<dbReference type="InterPro" id="IPR050810">
    <property type="entry name" value="Bact_Secretion_Sys_Channel"/>
</dbReference>
<name>A0A9J7AQJ4_9PROT</name>
<evidence type="ECO:0000259" key="13">
    <source>
        <dbReference type="Pfam" id="PF00263"/>
    </source>
</evidence>
<dbReference type="PANTHER" id="PTHR30332">
    <property type="entry name" value="PROBABLE GENERAL SECRETION PATHWAY PROTEIN D"/>
    <property type="match status" value="1"/>
</dbReference>
<protein>
    <submittedName>
        <fullName evidence="16">Type II secretion system secretin GspD</fullName>
    </submittedName>
</protein>
<comment type="similarity">
    <text evidence="2">Belongs to the bacterial secretin family. GSP D subfamily.</text>
</comment>
<evidence type="ECO:0000256" key="10">
    <source>
        <dbReference type="RuleBase" id="RU004004"/>
    </source>
</evidence>
<keyword evidence="8" id="KW-0472">Membrane</keyword>
<evidence type="ECO:0000313" key="16">
    <source>
        <dbReference type="EMBL" id="UUX48628.1"/>
    </source>
</evidence>
<accession>A0A9J7AQJ4</accession>
<feature type="signal peptide" evidence="12">
    <location>
        <begin position="1"/>
        <end position="22"/>
    </location>
</feature>
<feature type="domain" description="NolW-like" evidence="14">
    <location>
        <begin position="332"/>
        <end position="418"/>
    </location>
</feature>
<evidence type="ECO:0000256" key="4">
    <source>
        <dbReference type="ARBA" id="ARBA00022452"/>
    </source>
</evidence>
<dbReference type="Gene3D" id="3.30.1370.120">
    <property type="match status" value="3"/>
</dbReference>
<dbReference type="Pfam" id="PF00263">
    <property type="entry name" value="Secretin"/>
    <property type="match status" value="1"/>
</dbReference>
<dbReference type="InterPro" id="IPR049371">
    <property type="entry name" value="GspD-like_N0"/>
</dbReference>
<dbReference type="AlphaFoldDB" id="A0A9J7AQJ4"/>
<feature type="compositionally biased region" description="Basic and acidic residues" evidence="11">
    <location>
        <begin position="44"/>
        <end position="57"/>
    </location>
</feature>
<dbReference type="PRINTS" id="PR00811">
    <property type="entry name" value="BCTERIALGSPD"/>
</dbReference>
<dbReference type="Pfam" id="PF03958">
    <property type="entry name" value="Secretin_N"/>
    <property type="match status" value="2"/>
</dbReference>
<keyword evidence="6 12" id="KW-0732">Signal</keyword>
<evidence type="ECO:0000256" key="3">
    <source>
        <dbReference type="ARBA" id="ARBA00022448"/>
    </source>
</evidence>
<evidence type="ECO:0000256" key="6">
    <source>
        <dbReference type="ARBA" id="ARBA00022729"/>
    </source>
</evidence>
<dbReference type="PROSITE" id="PS51257">
    <property type="entry name" value="PROKAR_LIPOPROTEIN"/>
    <property type="match status" value="1"/>
</dbReference>
<dbReference type="KEGG" id="naci:NUH88_14560"/>
<evidence type="ECO:0000256" key="1">
    <source>
        <dbReference type="ARBA" id="ARBA00004442"/>
    </source>
</evidence>
<sequence>MIRTFRLALLGAVLLFAVGACDRIGQDRPEAGRDVPAVSNALEDSGREKPAATRVDSEVSSTDPTSLEPVDEVYPGTARGAGPVAETAPRPVGTLSVAFDGAELEQALKVIIGDQLGLSYVLPPDLTGRVTLRTARPLTRGQMTVLLEGLLSAHGLSAIYEGDLVRVVRGTGGADGGPGIGLTDGGPGSGAEVFSLSYVSATQMVRLLEPFVRTGRVLPVGLGDDLVLVSGPATERRAAERAIGLLDVDRLAGRSVAIIGLANAAVDAVIPELNELFAAGGEGANGIVRFTAIDRLNAILVIAADEAQVIRARTWIKRLDRTTNADERRLFVYFVKHGEAASLVKTLEGAFKDESFFGTPLPGNSEDKTVEGGNASDPRGSGPRFNADAASNAILVWATGREYELISEVLAKLDITPLQVLIEGTVLEVTLQDDLRYGLQYYIETGEFSAIFTRGTDTASVAPQTPGFGISIGGPNSTNIVIDALSELTDVRVVSSPQLLVLDGGTARLHVGDQVPIVTRTSSATVTDDNRIVNEIEYRDTGVTLNVTPKVKASGVVTLEVVQEVSDVVRTDSSDIDSPTIQQRRVVSTAAVESGSTVLLAGLIREFQNDIKSGIPVLHQLPVVGDLFGTTDKSTQRTELVVLITPRVIRNREEATDATRSLLRQYRGLIDQFQGPGGNAPAQQTGKTGENS</sequence>
<dbReference type="RefSeq" id="WP_257767135.1">
    <property type="nucleotide sequence ID" value="NZ_CP102480.1"/>
</dbReference>
<evidence type="ECO:0000256" key="8">
    <source>
        <dbReference type="ARBA" id="ARBA00023136"/>
    </source>
</evidence>
<keyword evidence="3 10" id="KW-0813">Transport</keyword>
<evidence type="ECO:0000259" key="14">
    <source>
        <dbReference type="Pfam" id="PF03958"/>
    </source>
</evidence>
<evidence type="ECO:0000259" key="15">
    <source>
        <dbReference type="Pfam" id="PF21305"/>
    </source>
</evidence>
<feature type="chain" id="PRO_5039950007" evidence="12">
    <location>
        <begin position="23"/>
        <end position="692"/>
    </location>
</feature>
<dbReference type="PANTHER" id="PTHR30332:SF25">
    <property type="entry name" value="SECRETIN XPSD"/>
    <property type="match status" value="1"/>
</dbReference>
<evidence type="ECO:0000256" key="7">
    <source>
        <dbReference type="ARBA" id="ARBA00022927"/>
    </source>
</evidence>
<keyword evidence="17" id="KW-1185">Reference proteome</keyword>
<dbReference type="InterPro" id="IPR004846">
    <property type="entry name" value="T2SS/T3SS_dom"/>
</dbReference>
<dbReference type="Proteomes" id="UP001060336">
    <property type="component" value="Chromosome"/>
</dbReference>
<evidence type="ECO:0000313" key="17">
    <source>
        <dbReference type="Proteomes" id="UP001060336"/>
    </source>
</evidence>
<feature type="domain" description="Type II/III secretion system secretin-like" evidence="13">
    <location>
        <begin position="484"/>
        <end position="650"/>
    </location>
</feature>
<reference evidence="16" key="1">
    <citation type="submission" date="2022-08" db="EMBL/GenBank/DDBJ databases">
        <title>Nisaea acidiphila sp. nov., isolated from a marine algal debris and emended description of the genus Nisaea Urios et al. 2008.</title>
        <authorList>
            <person name="Kwon K."/>
        </authorList>
    </citation>
    <scope>NUCLEOTIDE SEQUENCE</scope>
    <source>
        <strain evidence="16">MEBiC11861</strain>
    </source>
</reference>
<dbReference type="InterPro" id="IPR005644">
    <property type="entry name" value="NolW-like"/>
</dbReference>
<evidence type="ECO:0000256" key="11">
    <source>
        <dbReference type="SAM" id="MobiDB-lite"/>
    </source>
</evidence>
<feature type="domain" description="GspD-like N0" evidence="15">
    <location>
        <begin position="98"/>
        <end position="167"/>
    </location>
</feature>
<keyword evidence="4" id="KW-1134">Transmembrane beta strand</keyword>